<reference evidence="1 2" key="1">
    <citation type="submission" date="2018-08" db="EMBL/GenBank/DDBJ databases">
        <title>A genome reference for cultivated species of the human gut microbiota.</title>
        <authorList>
            <person name="Zou Y."/>
            <person name="Xue W."/>
            <person name="Luo G."/>
        </authorList>
    </citation>
    <scope>NUCLEOTIDE SEQUENCE [LARGE SCALE GENOMIC DNA]</scope>
    <source>
        <strain evidence="1 2">AF12-50</strain>
    </source>
</reference>
<gene>
    <name evidence="1" type="ORF">DWV76_05975</name>
</gene>
<evidence type="ECO:0000313" key="2">
    <source>
        <dbReference type="Proteomes" id="UP000283785"/>
    </source>
</evidence>
<protein>
    <submittedName>
        <fullName evidence="1">Uncharacterized protein</fullName>
    </submittedName>
</protein>
<accession>A0AA92TY22</accession>
<sequence length="188" mass="22053">MSNYIKQNLMQSTPSVADQEKMRMCKFCVHSHISDLGYNHCWKSDSANYNVDSPTGVCWAFRDNRIWKPYYFSRLMSSYRGNICWVKPIYSSSKKRKNRIIQYEIINPVASTIDKVSPKEFARDYIPATPGSKPPHTMKEYEKWDTYCFGGCDPQLSEKQEARNYHEANWQQILAQEAIEEQLKQKAI</sequence>
<comment type="caution">
    <text evidence="1">The sequence shown here is derived from an EMBL/GenBank/DDBJ whole genome shotgun (WGS) entry which is preliminary data.</text>
</comment>
<proteinExistence type="predicted"/>
<name>A0AA92TY22_9BACT</name>
<dbReference type="EMBL" id="QSAG01000008">
    <property type="protein sequence ID" value="RGW43249.1"/>
    <property type="molecule type" value="Genomic_DNA"/>
</dbReference>
<dbReference type="RefSeq" id="WP_118064349.1">
    <property type="nucleotide sequence ID" value="NZ_QSAG01000008.1"/>
</dbReference>
<dbReference type="Proteomes" id="UP000283785">
    <property type="component" value="Unassembled WGS sequence"/>
</dbReference>
<organism evidence="1 2">
    <name type="scientific">Segatella copri</name>
    <dbReference type="NCBI Taxonomy" id="165179"/>
    <lineage>
        <taxon>Bacteria</taxon>
        <taxon>Pseudomonadati</taxon>
        <taxon>Bacteroidota</taxon>
        <taxon>Bacteroidia</taxon>
        <taxon>Bacteroidales</taxon>
        <taxon>Prevotellaceae</taxon>
        <taxon>Segatella</taxon>
    </lineage>
</organism>
<evidence type="ECO:0000313" key="1">
    <source>
        <dbReference type="EMBL" id="RGW43249.1"/>
    </source>
</evidence>
<dbReference type="AlphaFoldDB" id="A0AA92TY22"/>